<gene>
    <name evidence="1" type="ORF">IW19_03225</name>
</gene>
<protein>
    <submittedName>
        <fullName evidence="1">Uncharacterized protein</fullName>
    </submittedName>
</protein>
<evidence type="ECO:0000313" key="2">
    <source>
        <dbReference type="Proteomes" id="UP000028715"/>
    </source>
</evidence>
<accession>A0A085ZJI6</accession>
<comment type="caution">
    <text evidence="1">The sequence shown here is derived from an EMBL/GenBank/DDBJ whole genome shotgun (WGS) entry which is preliminary data.</text>
</comment>
<dbReference type="Proteomes" id="UP000028715">
    <property type="component" value="Unassembled WGS sequence"/>
</dbReference>
<proteinExistence type="predicted"/>
<reference evidence="1 2" key="1">
    <citation type="submission" date="2014-07" db="EMBL/GenBank/DDBJ databases">
        <title>Genome of Flavobacterium reichenbachii LMG 25512.</title>
        <authorList>
            <person name="Stropko S.J."/>
            <person name="Pipes S.E."/>
            <person name="Newman J.D."/>
        </authorList>
    </citation>
    <scope>NUCLEOTIDE SEQUENCE [LARGE SCALE GENOMIC DNA]</scope>
    <source>
        <strain evidence="1 2">LMG 25512</strain>
    </source>
</reference>
<dbReference type="AlphaFoldDB" id="A0A085ZJI6"/>
<dbReference type="eggNOG" id="ENOG5032GT8">
    <property type="taxonomic scope" value="Bacteria"/>
</dbReference>
<dbReference type="EMBL" id="JPRL01000001">
    <property type="protein sequence ID" value="KFF04600.1"/>
    <property type="molecule type" value="Genomic_DNA"/>
</dbReference>
<dbReference type="RefSeq" id="WP_035681075.1">
    <property type="nucleotide sequence ID" value="NZ_JPRL01000001.1"/>
</dbReference>
<dbReference type="OrthoDB" id="7107802at2"/>
<dbReference type="STRING" id="362418.IW19_03225"/>
<keyword evidence="2" id="KW-1185">Reference proteome</keyword>
<sequence>MTLTDKHIIYENDCRKMFVGQTILGIIYGEIKYYFEDINYNDTEPSYLTSYPDIDSLDHSVYFKTNNKTIYVFWDSTFFSYGLSSKEIDLIETPNDYEQKWDVSNEEKWITVIGQKIVDFKIEWEQVSTANMNGTNKKYYICPQTFTLKTENGTIIILSASEFKNSEQNTIFGMTDNLLVTTNTALAKQLKIIQ</sequence>
<evidence type="ECO:0000313" key="1">
    <source>
        <dbReference type="EMBL" id="KFF04600.1"/>
    </source>
</evidence>
<name>A0A085ZJI6_9FLAO</name>
<organism evidence="1 2">
    <name type="scientific">Flavobacterium reichenbachii</name>
    <dbReference type="NCBI Taxonomy" id="362418"/>
    <lineage>
        <taxon>Bacteria</taxon>
        <taxon>Pseudomonadati</taxon>
        <taxon>Bacteroidota</taxon>
        <taxon>Flavobacteriia</taxon>
        <taxon>Flavobacteriales</taxon>
        <taxon>Flavobacteriaceae</taxon>
        <taxon>Flavobacterium</taxon>
    </lineage>
</organism>